<feature type="transmembrane region" description="Helical" evidence="1">
    <location>
        <begin position="66"/>
        <end position="90"/>
    </location>
</feature>
<proteinExistence type="predicted"/>
<name>A0ABT2QHK3_9EURY</name>
<keyword evidence="2" id="KW-0482">Metalloprotease</keyword>
<dbReference type="EMBL" id="JAOPKB010000011">
    <property type="protein sequence ID" value="MCU4974394.1"/>
    <property type="molecule type" value="Genomic_DNA"/>
</dbReference>
<dbReference type="GO" id="GO:0008237">
    <property type="term" value="F:metallopeptidase activity"/>
    <property type="evidence" value="ECO:0007669"/>
    <property type="project" value="UniProtKB-KW"/>
</dbReference>
<keyword evidence="2" id="KW-0645">Protease</keyword>
<gene>
    <name evidence="2" type="ORF">OB955_16850</name>
</gene>
<accession>A0ABT2QHK3</accession>
<evidence type="ECO:0000313" key="2">
    <source>
        <dbReference type="EMBL" id="MCU4974394.1"/>
    </source>
</evidence>
<dbReference type="RefSeq" id="WP_338008504.1">
    <property type="nucleotide sequence ID" value="NZ_JAOPKB010000011.1"/>
</dbReference>
<keyword evidence="1" id="KW-0812">Transmembrane</keyword>
<comment type="caution">
    <text evidence="2">The sequence shown here is derived from an EMBL/GenBank/DDBJ whole genome shotgun (WGS) entry which is preliminary data.</text>
</comment>
<evidence type="ECO:0000256" key="1">
    <source>
        <dbReference type="SAM" id="Phobius"/>
    </source>
</evidence>
<evidence type="ECO:0000313" key="3">
    <source>
        <dbReference type="Proteomes" id="UP001320972"/>
    </source>
</evidence>
<reference evidence="2 3" key="1">
    <citation type="submission" date="2022-09" db="EMBL/GenBank/DDBJ databases">
        <title>Enrichment on poylsaccharides allowed isolation of novel metabolic and taxonomic groups of Haloarchaea.</title>
        <authorList>
            <person name="Sorokin D.Y."/>
            <person name="Elcheninov A.G."/>
            <person name="Khizhniak T.V."/>
            <person name="Kolganova T.V."/>
            <person name="Kublanov I.V."/>
        </authorList>
    </citation>
    <scope>NUCLEOTIDE SEQUENCE [LARGE SCALE GENOMIC DNA]</scope>
    <source>
        <strain evidence="2 3">AArc-m2/3/4</strain>
    </source>
</reference>
<keyword evidence="3" id="KW-1185">Reference proteome</keyword>
<keyword evidence="2" id="KW-0378">Hydrolase</keyword>
<keyword evidence="1" id="KW-1133">Transmembrane helix</keyword>
<dbReference type="Proteomes" id="UP001320972">
    <property type="component" value="Unassembled WGS sequence"/>
</dbReference>
<keyword evidence="1" id="KW-0472">Membrane</keyword>
<sequence>MTALTIVGFGFVLALFSLPGVVVHELAHKKACDWIGVPVVDVVYFRFENPPGYVRHVEPDRYRASFVISVAPFLVNTVVALAAFAGLAWLVHSIETGSLEAVSREGVVAAAVLCWVGTSVGIHAFPSTGDANTLWTRARAEWLRSPVVILGLPFVVLIYVANLLSRLYLDTLYAIGLLLLAWYAVGEVAI</sequence>
<organism evidence="2 3">
    <name type="scientific">Natronoglomus mannanivorans</name>
    <dbReference type="NCBI Taxonomy" id="2979990"/>
    <lineage>
        <taxon>Archaea</taxon>
        <taxon>Methanobacteriati</taxon>
        <taxon>Methanobacteriota</taxon>
        <taxon>Stenosarchaea group</taxon>
        <taxon>Halobacteria</taxon>
        <taxon>Halobacteriales</taxon>
        <taxon>Natrialbaceae</taxon>
        <taxon>Natronoglomus</taxon>
    </lineage>
</organism>
<feature type="transmembrane region" description="Helical" evidence="1">
    <location>
        <begin position="142"/>
        <end position="160"/>
    </location>
</feature>
<feature type="transmembrane region" description="Helical" evidence="1">
    <location>
        <begin position="167"/>
        <end position="185"/>
    </location>
</feature>
<protein>
    <submittedName>
        <fullName evidence="2">Metalloprotease family protein</fullName>
    </submittedName>
</protein>
<feature type="transmembrane region" description="Helical" evidence="1">
    <location>
        <begin position="102"/>
        <end position="122"/>
    </location>
</feature>